<dbReference type="EMBL" id="OOIL02004257">
    <property type="protein sequence ID" value="VFQ90995.1"/>
    <property type="molecule type" value="Genomic_DNA"/>
</dbReference>
<dbReference type="PANTHER" id="PTHR37755:SF1">
    <property type="entry name" value="PROTEIN TIC 56, CHLOROPLASTIC"/>
    <property type="match status" value="1"/>
</dbReference>
<dbReference type="AlphaFoldDB" id="A0A484MQ60"/>
<feature type="compositionally biased region" description="Polar residues" evidence="1">
    <location>
        <begin position="13"/>
        <end position="24"/>
    </location>
</feature>
<evidence type="ECO:0000256" key="1">
    <source>
        <dbReference type="SAM" id="MobiDB-lite"/>
    </source>
</evidence>
<proteinExistence type="predicted"/>
<dbReference type="OrthoDB" id="523541at2759"/>
<feature type="region of interest" description="Disordered" evidence="1">
    <location>
        <begin position="1"/>
        <end position="24"/>
    </location>
</feature>
<evidence type="ECO:0000313" key="3">
    <source>
        <dbReference type="EMBL" id="VFQ90995.1"/>
    </source>
</evidence>
<dbReference type="Pfam" id="PF14237">
    <property type="entry name" value="GYF_2"/>
    <property type="match status" value="1"/>
</dbReference>
<gene>
    <name evidence="3" type="ORF">CCAM_LOCUS32771</name>
</gene>
<name>A0A484MQ60_9ASTE</name>
<keyword evidence="4" id="KW-1185">Reference proteome</keyword>
<feature type="domain" description="GYF" evidence="2">
    <location>
        <begin position="277"/>
        <end position="327"/>
    </location>
</feature>
<dbReference type="GO" id="GO:0045037">
    <property type="term" value="P:protein import into chloroplast stroma"/>
    <property type="evidence" value="ECO:0007669"/>
    <property type="project" value="TreeGrafter"/>
</dbReference>
<dbReference type="Proteomes" id="UP000595140">
    <property type="component" value="Unassembled WGS sequence"/>
</dbReference>
<evidence type="ECO:0000313" key="4">
    <source>
        <dbReference type="Proteomes" id="UP000595140"/>
    </source>
</evidence>
<dbReference type="InterPro" id="IPR037471">
    <property type="entry name" value="TIC56"/>
</dbReference>
<dbReference type="GO" id="GO:0009706">
    <property type="term" value="C:chloroplast inner membrane"/>
    <property type="evidence" value="ECO:0007669"/>
    <property type="project" value="TreeGrafter"/>
</dbReference>
<reference evidence="3 4" key="1">
    <citation type="submission" date="2018-04" db="EMBL/GenBank/DDBJ databases">
        <authorList>
            <person name="Vogel A."/>
        </authorList>
    </citation>
    <scope>NUCLEOTIDE SEQUENCE [LARGE SCALE GENOMIC DNA]</scope>
</reference>
<evidence type="ECO:0000259" key="2">
    <source>
        <dbReference type="Pfam" id="PF14237"/>
    </source>
</evidence>
<dbReference type="InterPro" id="IPR025640">
    <property type="entry name" value="GYF_2"/>
</dbReference>
<dbReference type="PANTHER" id="PTHR37755">
    <property type="entry name" value="PROTEIN TIC 56, CHLOROPLASTIC"/>
    <property type="match status" value="1"/>
</dbReference>
<sequence length="565" mass="65769">MGNFEKNCPNHPTPRSQDPTSVRPTQSVCYCDAHKLKPTSMASINFNPFNGNWFSKPPNPIKFVDFHSLFHSVNPCKLRVKSPPFAAMSFPFSGKNKEDQPPGKYAEMLDQFFWECENLPDHRHSSEVEKILNEDPIFEKKENPTKEEIEENERWIAELKDSPLLQFLARTEEIKDEINELELRENSSPYRKEDKKLWQEVPNVIGLDGRPMPRKSIKTKEESDDKFWDFAKQFFFGLWGFRQRPYPPGRPIDVAQAIGYKRLEKRYYDFIMKTGGWFYKDRLGRSRGPMELIQLKTAWAAGIIDRHTFIWGEDMDEWAPISMVYGLERAIAPWEVRLGAAATAFLHKLQKGIPPWVPLKGHEEKTYKQLQDEAYESKSRDSAVLEANGGVWPGVRTPSHALFLWASGSELTSLLEEDHMPNKFIPKDLRIELSKVIPGLRPWEVLSVEQAMDQITYRREWYREPLGTFTTGPPYIYDWNRDVLQVLDTLEDLSDRLYRMARQSVPGFSTVMKIVSRDKRARRERVKKEIEANRIAELETELIGRPFTKQIVDSSKKSTTTTTTR</sequence>
<accession>A0A484MQ60</accession>
<protein>
    <recommendedName>
        <fullName evidence="2">GYF domain-containing protein</fullName>
    </recommendedName>
</protein>
<organism evidence="3 4">
    <name type="scientific">Cuscuta campestris</name>
    <dbReference type="NCBI Taxonomy" id="132261"/>
    <lineage>
        <taxon>Eukaryota</taxon>
        <taxon>Viridiplantae</taxon>
        <taxon>Streptophyta</taxon>
        <taxon>Embryophyta</taxon>
        <taxon>Tracheophyta</taxon>
        <taxon>Spermatophyta</taxon>
        <taxon>Magnoliopsida</taxon>
        <taxon>eudicotyledons</taxon>
        <taxon>Gunneridae</taxon>
        <taxon>Pentapetalae</taxon>
        <taxon>asterids</taxon>
        <taxon>lamiids</taxon>
        <taxon>Solanales</taxon>
        <taxon>Convolvulaceae</taxon>
        <taxon>Cuscuteae</taxon>
        <taxon>Cuscuta</taxon>
        <taxon>Cuscuta subgen. Grammica</taxon>
        <taxon>Cuscuta sect. Cleistogrammica</taxon>
    </lineage>
</organism>